<organism evidence="1 2">
    <name type="scientific">Rhododendron molle</name>
    <name type="common">Chinese azalea</name>
    <name type="synonym">Azalea mollis</name>
    <dbReference type="NCBI Taxonomy" id="49168"/>
    <lineage>
        <taxon>Eukaryota</taxon>
        <taxon>Viridiplantae</taxon>
        <taxon>Streptophyta</taxon>
        <taxon>Embryophyta</taxon>
        <taxon>Tracheophyta</taxon>
        <taxon>Spermatophyta</taxon>
        <taxon>Magnoliopsida</taxon>
        <taxon>eudicotyledons</taxon>
        <taxon>Gunneridae</taxon>
        <taxon>Pentapetalae</taxon>
        <taxon>asterids</taxon>
        <taxon>Ericales</taxon>
        <taxon>Ericaceae</taxon>
        <taxon>Ericoideae</taxon>
        <taxon>Rhodoreae</taxon>
        <taxon>Rhododendron</taxon>
    </lineage>
</organism>
<evidence type="ECO:0000313" key="1">
    <source>
        <dbReference type="EMBL" id="KAI8534289.1"/>
    </source>
</evidence>
<proteinExistence type="predicted"/>
<protein>
    <submittedName>
        <fullName evidence="1">Uncharacterized protein</fullName>
    </submittedName>
</protein>
<gene>
    <name evidence="1" type="ORF">RHMOL_Rhmol10G0078900</name>
</gene>
<accession>A0ACC0M111</accession>
<dbReference type="Proteomes" id="UP001062846">
    <property type="component" value="Chromosome 10"/>
</dbReference>
<name>A0ACC0M111_RHOML</name>
<evidence type="ECO:0000313" key="2">
    <source>
        <dbReference type="Proteomes" id="UP001062846"/>
    </source>
</evidence>
<reference evidence="1" key="1">
    <citation type="submission" date="2022-02" db="EMBL/GenBank/DDBJ databases">
        <title>Plant Genome Project.</title>
        <authorList>
            <person name="Zhang R.-G."/>
        </authorList>
    </citation>
    <scope>NUCLEOTIDE SEQUENCE</scope>
    <source>
        <strain evidence="1">AT1</strain>
    </source>
</reference>
<dbReference type="EMBL" id="CM046397">
    <property type="protein sequence ID" value="KAI8534289.1"/>
    <property type="molecule type" value="Genomic_DNA"/>
</dbReference>
<keyword evidence="2" id="KW-1185">Reference proteome</keyword>
<comment type="caution">
    <text evidence="1">The sequence shown here is derived from an EMBL/GenBank/DDBJ whole genome shotgun (WGS) entry which is preliminary data.</text>
</comment>
<sequence>MACMLVCQVIRRQVWGDWVEKRLRDLDVSYSSELVSMILRELGVLRKEEAMMFFRWLQESNLFDHDGGTYNTMLSILGNKGSKIIETFSWVAEETRGAGFGMSEELYSHVLSWFDETIHTSWVIEDAVDLYELAMGGVFKPSIQDCFELLRRAVVVTGLPYLEVDMNLFHRVIKTWECNKILKAMEEMKKNPSKRTDSNNPVTVTAEIFSKSSTRDEFKLELDSNDIGITQDLGERVLQQLGENPDAAQRFFGCVLERESKWLSKVSCLLMLGILRSYGSAKVFWDLFEVMRMKGYSVRSREMYGLRSSDEVGYMNFGELYFCSSLDEMACSLVCQVIEGEWGDGLQKRLRGLDVSYSSKLVSMILGKLREARWARYRILYSEMFFRWLQETNLFEHDEETYNAMLAVLGTQLDRDRGSLETFWRVADEMTGAGFEMSEKCYWDVCSALVLVGRFKDAVDLYEFARGGADKIRNCSHLLKNVSFSTCTELDRVMRVVKAFAEGGNALTDLDLVEVFEPLICHREFTCEGGLWESKKFLRAMEDGRLILLRCMGVIGIMRRKDICNPRSWISGS</sequence>